<dbReference type="PANTHER" id="PTHR46795:SF3">
    <property type="entry name" value="ABC TRANSPORTER PERMEASE"/>
    <property type="match status" value="1"/>
</dbReference>
<dbReference type="EMBL" id="DVNM01000018">
    <property type="protein sequence ID" value="HIU68997.1"/>
    <property type="molecule type" value="Genomic_DNA"/>
</dbReference>
<feature type="transmembrane region" description="Helical" evidence="6">
    <location>
        <begin position="285"/>
        <end position="311"/>
    </location>
</feature>
<feature type="transmembrane region" description="Helical" evidence="6">
    <location>
        <begin position="201"/>
        <end position="221"/>
    </location>
</feature>
<feature type="transmembrane region" description="Helical" evidence="6">
    <location>
        <begin position="607"/>
        <end position="629"/>
    </location>
</feature>
<feature type="transmembrane region" description="Helical" evidence="6">
    <location>
        <begin position="58"/>
        <end position="78"/>
    </location>
</feature>
<evidence type="ECO:0000256" key="2">
    <source>
        <dbReference type="ARBA" id="ARBA00022475"/>
    </source>
</evidence>
<keyword evidence="6" id="KW-0813">Transport</keyword>
<dbReference type="PIRSF" id="PIRSF018968">
    <property type="entry name" value="ABC_permease_BceB"/>
    <property type="match status" value="1"/>
</dbReference>
<proteinExistence type="inferred from homology"/>
<evidence type="ECO:0000313" key="8">
    <source>
        <dbReference type="EMBL" id="HIU68997.1"/>
    </source>
</evidence>
<keyword evidence="2 6" id="KW-1003">Cell membrane</keyword>
<keyword evidence="3 6" id="KW-0812">Transmembrane</keyword>
<dbReference type="InterPro" id="IPR027022">
    <property type="entry name" value="ABC_permease_BceB-typ"/>
</dbReference>
<evidence type="ECO:0000256" key="4">
    <source>
        <dbReference type="ARBA" id="ARBA00022989"/>
    </source>
</evidence>
<keyword evidence="4 6" id="KW-1133">Transmembrane helix</keyword>
<evidence type="ECO:0000256" key="6">
    <source>
        <dbReference type="PIRNR" id="PIRNR018968"/>
    </source>
</evidence>
<dbReference type="InterPro" id="IPR052536">
    <property type="entry name" value="ABC-4_Integral_Memb_Prot"/>
</dbReference>
<evidence type="ECO:0000256" key="1">
    <source>
        <dbReference type="ARBA" id="ARBA00004651"/>
    </source>
</evidence>
<feature type="transmembrane region" description="Helical" evidence="6">
    <location>
        <begin position="227"/>
        <end position="254"/>
    </location>
</feature>
<feature type="transmembrane region" description="Helical" evidence="6">
    <location>
        <begin position="149"/>
        <end position="172"/>
    </location>
</feature>
<comment type="subcellular location">
    <subcellularLocation>
        <location evidence="1 6">Cell membrane</location>
        <topology evidence="1 6">Multi-pass membrane protein</topology>
    </subcellularLocation>
</comment>
<feature type="transmembrane region" description="Helical" evidence="6">
    <location>
        <begin position="106"/>
        <end position="129"/>
    </location>
</feature>
<reference evidence="8" key="2">
    <citation type="journal article" date="2021" name="PeerJ">
        <title>Extensive microbial diversity within the chicken gut microbiome revealed by metagenomics and culture.</title>
        <authorList>
            <person name="Gilroy R."/>
            <person name="Ravi A."/>
            <person name="Getino M."/>
            <person name="Pursley I."/>
            <person name="Horton D.L."/>
            <person name="Alikhan N.F."/>
            <person name="Baker D."/>
            <person name="Gharbi K."/>
            <person name="Hall N."/>
            <person name="Watson M."/>
            <person name="Adriaenssens E.M."/>
            <person name="Foster-Nyarko E."/>
            <person name="Jarju S."/>
            <person name="Secka A."/>
            <person name="Antonio M."/>
            <person name="Oren A."/>
            <person name="Chaudhuri R.R."/>
            <person name="La Ragione R."/>
            <person name="Hildebrand F."/>
            <person name="Pallen M.J."/>
        </authorList>
    </citation>
    <scope>NUCLEOTIDE SEQUENCE</scope>
    <source>
        <strain evidence="8">CHK176-6737</strain>
    </source>
</reference>
<feature type="domain" description="ABC3 transporter permease C-terminal" evidence="7">
    <location>
        <begin position="65"/>
        <end position="178"/>
    </location>
</feature>
<evidence type="ECO:0000256" key="5">
    <source>
        <dbReference type="ARBA" id="ARBA00023136"/>
    </source>
</evidence>
<dbReference type="GO" id="GO:0005886">
    <property type="term" value="C:plasma membrane"/>
    <property type="evidence" value="ECO:0007669"/>
    <property type="project" value="UniProtKB-SubCell"/>
</dbReference>
<feature type="transmembrane region" description="Helical" evidence="6">
    <location>
        <begin position="21"/>
        <end position="38"/>
    </location>
</feature>
<comment type="similarity">
    <text evidence="6">Belongs to the ABC-4 integral membrane protein family.</text>
</comment>
<dbReference type="Pfam" id="PF02687">
    <property type="entry name" value="FtsX"/>
    <property type="match status" value="1"/>
</dbReference>
<sequence>MKRAFYLRLAWDGIRKNKKLYVPYILTCVGTVAMFYIVSFLSKGGTLSDMRGGHEIQFILQLGTVVLGVFALLILFYTNSFLIRRRKKEFGLYNILGMDKGNLSRVLIWESLILLAFALVGGLAGGILFSKLAELLMVNILETDAAFTFTINLQSIATTAVLFAAIFFLILLNSLRQIHMTNPVELLKSESTGEKPPKANFLLALVGVLLLGGAYVIAVMIKEPMAAIYAYFIAVIMVILGTYLLFIAGSVALCKALQKNKRYYYKTNHFVSVSTMAYRMKRNGAGLASICILSTMVLVMVSCTVCLYFGMEDGMRTLYPRNITVDVEVSSPNAYSDRLYTLVDSAARDAVDASDQTMESKADFRMAAFNIGQNENGEYEVLQGSGYPVNGFVVYLVPLEDYNRVMGQKETLAPGQALIYEPKSNSYNYDTLSVAGMPQLQIMGKTDDFICYGADMAMVTQSVYVFTPDFDTYVAALSQLEVVEEDPGYYLHYLYGFDVSAEDEVQIDINDALSKNASLQSPDIAQDIGIQTLSIDCAAGTRTSFLALYGGLFFLGILLGIVFSCAAVLIMYYKQLSEGYEDQARFDIMQKVGMTKREIKKSINSQMLTVFFAPLLLAGTHLAFNFPLINRTISLLGFQNMQLLLLSTVVCFLVFALLYMVVYRVTSGAYYKIVSSGEEDE</sequence>
<feature type="transmembrane region" description="Helical" evidence="6">
    <location>
        <begin position="641"/>
        <end position="662"/>
    </location>
</feature>
<dbReference type="InterPro" id="IPR003838">
    <property type="entry name" value="ABC3_permease_C"/>
</dbReference>
<evidence type="ECO:0000313" key="9">
    <source>
        <dbReference type="Proteomes" id="UP000824125"/>
    </source>
</evidence>
<feature type="transmembrane region" description="Helical" evidence="6">
    <location>
        <begin position="546"/>
        <end position="573"/>
    </location>
</feature>
<dbReference type="PANTHER" id="PTHR46795">
    <property type="entry name" value="ABC TRANSPORTER PERMEASE-RELATED-RELATED"/>
    <property type="match status" value="1"/>
</dbReference>
<reference evidence="8" key="1">
    <citation type="submission" date="2020-10" db="EMBL/GenBank/DDBJ databases">
        <authorList>
            <person name="Gilroy R."/>
        </authorList>
    </citation>
    <scope>NUCLEOTIDE SEQUENCE</scope>
    <source>
        <strain evidence="8">CHK176-6737</strain>
    </source>
</reference>
<keyword evidence="5 6" id="KW-0472">Membrane</keyword>
<organism evidence="8 9">
    <name type="scientific">Candidatus Scybalenecus merdavium</name>
    <dbReference type="NCBI Taxonomy" id="2840939"/>
    <lineage>
        <taxon>Bacteria</taxon>
        <taxon>Bacillati</taxon>
        <taxon>Bacillota</taxon>
        <taxon>Clostridia</taxon>
        <taxon>Eubacteriales</taxon>
        <taxon>Oscillospiraceae</taxon>
        <taxon>Oscillospiraceae incertae sedis</taxon>
        <taxon>Candidatus Scybalenecus</taxon>
    </lineage>
</organism>
<dbReference type="AlphaFoldDB" id="A0A9D1MUS7"/>
<evidence type="ECO:0000256" key="3">
    <source>
        <dbReference type="ARBA" id="ARBA00022692"/>
    </source>
</evidence>
<accession>A0A9D1MUS7</accession>
<gene>
    <name evidence="8" type="ORF">IAD23_03470</name>
</gene>
<protein>
    <submittedName>
        <fullName evidence="8">ABC transporter permease</fullName>
    </submittedName>
</protein>
<comment type="caution">
    <text evidence="8">The sequence shown here is derived from an EMBL/GenBank/DDBJ whole genome shotgun (WGS) entry which is preliminary data.</text>
</comment>
<dbReference type="GO" id="GO:0055085">
    <property type="term" value="P:transmembrane transport"/>
    <property type="evidence" value="ECO:0007669"/>
    <property type="project" value="UniProtKB-UniRule"/>
</dbReference>
<dbReference type="Proteomes" id="UP000824125">
    <property type="component" value="Unassembled WGS sequence"/>
</dbReference>
<evidence type="ECO:0000259" key="7">
    <source>
        <dbReference type="Pfam" id="PF02687"/>
    </source>
</evidence>
<name>A0A9D1MUS7_9FIRM</name>